<gene>
    <name evidence="1" type="ORF">OPV22_001908</name>
</gene>
<dbReference type="Proteomes" id="UP001222027">
    <property type="component" value="Unassembled WGS sequence"/>
</dbReference>
<dbReference type="PANTHER" id="PTHR36722">
    <property type="entry name" value="TYPE 2 DNA TOPOISOMERASE 6 SUBUNIT B-LIKE"/>
    <property type="match status" value="1"/>
</dbReference>
<dbReference type="GO" id="GO:0042138">
    <property type="term" value="P:meiotic DNA double-strand break formation"/>
    <property type="evidence" value="ECO:0007669"/>
    <property type="project" value="InterPro"/>
</dbReference>
<keyword evidence="2" id="KW-1185">Reference proteome</keyword>
<accession>A0AAV8RM92</accession>
<dbReference type="AlphaFoldDB" id="A0AAV8RM92"/>
<name>A0AAV8RM92_ENSVE</name>
<evidence type="ECO:0008006" key="3">
    <source>
        <dbReference type="Google" id="ProtNLM"/>
    </source>
</evidence>
<dbReference type="GO" id="GO:0000793">
    <property type="term" value="C:condensed chromosome"/>
    <property type="evidence" value="ECO:0007669"/>
    <property type="project" value="TreeGrafter"/>
</dbReference>
<comment type="caution">
    <text evidence="1">The sequence shown here is derived from an EMBL/GenBank/DDBJ whole genome shotgun (WGS) entry which is preliminary data.</text>
</comment>
<dbReference type="GO" id="GO:0007131">
    <property type="term" value="P:reciprocal meiotic recombination"/>
    <property type="evidence" value="ECO:0007669"/>
    <property type="project" value="TreeGrafter"/>
</dbReference>
<proteinExistence type="predicted"/>
<organism evidence="1 2">
    <name type="scientific">Ensete ventricosum</name>
    <name type="common">Abyssinian banana</name>
    <name type="synonym">Musa ensete</name>
    <dbReference type="NCBI Taxonomy" id="4639"/>
    <lineage>
        <taxon>Eukaryota</taxon>
        <taxon>Viridiplantae</taxon>
        <taxon>Streptophyta</taxon>
        <taxon>Embryophyta</taxon>
        <taxon>Tracheophyta</taxon>
        <taxon>Spermatophyta</taxon>
        <taxon>Magnoliopsida</taxon>
        <taxon>Liliopsida</taxon>
        <taxon>Zingiberales</taxon>
        <taxon>Musaceae</taxon>
        <taxon>Ensete</taxon>
    </lineage>
</organism>
<protein>
    <recommendedName>
        <fullName evidence="3">Type 2 DNA topoisomerase 6 subunit B-like</fullName>
    </recommendedName>
</protein>
<dbReference type="GO" id="GO:0030674">
    <property type="term" value="F:protein-macromolecule adaptor activity"/>
    <property type="evidence" value="ECO:0007669"/>
    <property type="project" value="TreeGrafter"/>
</dbReference>
<dbReference type="InterPro" id="IPR034566">
    <property type="entry name" value="MTOPVIB_plant"/>
</dbReference>
<dbReference type="EMBL" id="JAQQAF010000001">
    <property type="protein sequence ID" value="KAJ8511474.1"/>
    <property type="molecule type" value="Genomic_DNA"/>
</dbReference>
<dbReference type="PANTHER" id="PTHR36722:SF1">
    <property type="entry name" value="TYPE 2 DNA TOPOISOMERASE 6 SUBUNIT B-LIKE"/>
    <property type="match status" value="1"/>
</dbReference>
<reference evidence="1 2" key="1">
    <citation type="submission" date="2022-12" db="EMBL/GenBank/DDBJ databases">
        <title>Chromosome-scale assembly of the Ensete ventricosum genome.</title>
        <authorList>
            <person name="Dussert Y."/>
            <person name="Stocks J."/>
            <person name="Wendawek A."/>
            <person name="Woldeyes F."/>
            <person name="Nichols R.A."/>
            <person name="Borrell J.S."/>
        </authorList>
    </citation>
    <scope>NUCLEOTIDE SEQUENCE [LARGE SCALE GENOMIC DNA]</scope>
    <source>
        <strain evidence="2">cv. Maze</strain>
        <tissue evidence="1">Seeds</tissue>
    </source>
</reference>
<evidence type="ECO:0000313" key="1">
    <source>
        <dbReference type="EMBL" id="KAJ8511474.1"/>
    </source>
</evidence>
<evidence type="ECO:0000313" key="2">
    <source>
        <dbReference type="Proteomes" id="UP001222027"/>
    </source>
</evidence>
<sequence length="431" mass="48595">MATDFSSTRRLFRSLIYLAVQRCRIAETLCRLSISIRCFRVSTPPFVRISISDTGVGSSLVEFQDLDPGMCSVSSDKWDGMLSITTTGIRDKDIHNYRLNLREALTSKSRLNTLPPTRKNHGTFSGTEVCFSTAEEDNVDDFMAWVFPFVQKIFLLKTPNLAVDLTVEHTENLGSRYNHLLQETDDIYLPLSLSNNERLLLSLQSYVLRHRNALDKECQLCFTSRDHLQFGTGVASNIQNVRGSGQIVEVAIVITSVQSQCCLWRLNHATSQVMYFQEFTPFSVSQSSIDALTSINWRNYERTSADRNLIKKAVKIALDDLKAKYAGLLLSFHSIKIRNHVPDLSRTLAGLILSSNDPEFHSECASLLGLQSNDACTKETVDACIREKIIRIIEMNDGKMKVERGSAPCLFECEGQVKEHCPEDKDDSVEE</sequence>